<dbReference type="RefSeq" id="WP_243920000.1">
    <property type="nucleotide sequence ID" value="NZ_JALHLG010000009.1"/>
</dbReference>
<organism evidence="6 7">
    <name type="scientific">Novosphingobium beihaiensis</name>
    <dbReference type="NCBI Taxonomy" id="2930389"/>
    <lineage>
        <taxon>Bacteria</taxon>
        <taxon>Pseudomonadati</taxon>
        <taxon>Pseudomonadota</taxon>
        <taxon>Alphaproteobacteria</taxon>
        <taxon>Sphingomonadales</taxon>
        <taxon>Sphingomonadaceae</taxon>
        <taxon>Novosphingobium</taxon>
    </lineage>
</organism>
<comment type="caution">
    <text evidence="6">The sequence shown here is derived from an EMBL/GenBank/DDBJ whole genome shotgun (WGS) entry which is preliminary data.</text>
</comment>
<proteinExistence type="inferred from homology"/>
<sequence length="112" mass="11943">MTETVPVAAISALDPIASSESTFPSAAIAASSDGLAAQPANFVNFLEQTVRSADAKVGEADRLVQKFAVDENSVPIHQVAIALEQARLSVELMVQVRARALEAYRDLMNMQV</sequence>
<evidence type="ECO:0000256" key="1">
    <source>
        <dbReference type="ARBA" id="ARBA00004117"/>
    </source>
</evidence>
<keyword evidence="7" id="KW-1185">Reference proteome</keyword>
<dbReference type="PANTHER" id="PTHR34653">
    <property type="match status" value="1"/>
</dbReference>
<dbReference type="NCBIfam" id="TIGR00205">
    <property type="entry name" value="fliE"/>
    <property type="match status" value="1"/>
</dbReference>
<dbReference type="HAMAP" id="MF_00724">
    <property type="entry name" value="FliE"/>
    <property type="match status" value="1"/>
</dbReference>
<keyword evidence="6" id="KW-0282">Flagellum</keyword>
<dbReference type="Pfam" id="PF02049">
    <property type="entry name" value="FliE"/>
    <property type="match status" value="1"/>
</dbReference>
<dbReference type="InterPro" id="IPR001624">
    <property type="entry name" value="FliE"/>
</dbReference>
<gene>
    <name evidence="4 6" type="primary">fliE</name>
    <name evidence="6" type="ORF">MTR66_09210</name>
</gene>
<evidence type="ECO:0000256" key="3">
    <source>
        <dbReference type="ARBA" id="ARBA00023143"/>
    </source>
</evidence>
<keyword evidence="3 4" id="KW-0975">Bacterial flagellum</keyword>
<evidence type="ECO:0000256" key="4">
    <source>
        <dbReference type="HAMAP-Rule" id="MF_00724"/>
    </source>
</evidence>
<comment type="subcellular location">
    <subcellularLocation>
        <location evidence="1 4">Bacterial flagellum basal body</location>
    </subcellularLocation>
</comment>
<evidence type="ECO:0000256" key="2">
    <source>
        <dbReference type="ARBA" id="ARBA00009272"/>
    </source>
</evidence>
<accession>A0ABT0BPK5</accession>
<name>A0ABT0BPK5_9SPHN</name>
<keyword evidence="6" id="KW-0966">Cell projection</keyword>
<evidence type="ECO:0000256" key="5">
    <source>
        <dbReference type="NCBIfam" id="TIGR00205"/>
    </source>
</evidence>
<reference evidence="6 7" key="1">
    <citation type="submission" date="2022-04" db="EMBL/GenBank/DDBJ databases">
        <title>Identification of a novel bacterium isolated from mangrove sediments.</title>
        <authorList>
            <person name="Pan X."/>
        </authorList>
    </citation>
    <scope>NUCLEOTIDE SEQUENCE [LARGE SCALE GENOMIC DNA]</scope>
    <source>
        <strain evidence="6 7">B2638</strain>
    </source>
</reference>
<dbReference type="Proteomes" id="UP001202281">
    <property type="component" value="Unassembled WGS sequence"/>
</dbReference>
<evidence type="ECO:0000313" key="7">
    <source>
        <dbReference type="Proteomes" id="UP001202281"/>
    </source>
</evidence>
<dbReference type="PANTHER" id="PTHR34653:SF1">
    <property type="entry name" value="FLAGELLAR HOOK-BASAL BODY COMPLEX PROTEIN FLIE"/>
    <property type="match status" value="1"/>
</dbReference>
<dbReference type="EMBL" id="JALHLG010000009">
    <property type="protein sequence ID" value="MCJ2186992.1"/>
    <property type="molecule type" value="Genomic_DNA"/>
</dbReference>
<evidence type="ECO:0000313" key="6">
    <source>
        <dbReference type="EMBL" id="MCJ2186992.1"/>
    </source>
</evidence>
<protein>
    <recommendedName>
        <fullName evidence="4 5">Flagellar hook-basal body complex protein FliE</fullName>
    </recommendedName>
</protein>
<keyword evidence="6" id="KW-0969">Cilium</keyword>
<comment type="similarity">
    <text evidence="2 4">Belongs to the FliE family.</text>
</comment>